<keyword evidence="3" id="KW-0731">Sigma factor</keyword>
<dbReference type="PANTHER" id="PTHR43133">
    <property type="entry name" value="RNA POLYMERASE ECF-TYPE SIGMA FACTO"/>
    <property type="match status" value="1"/>
</dbReference>
<dbReference type="Gene3D" id="1.10.10.10">
    <property type="entry name" value="Winged helix-like DNA-binding domain superfamily/Winged helix DNA-binding domain"/>
    <property type="match status" value="1"/>
</dbReference>
<dbReference type="SUPFAM" id="SSF88659">
    <property type="entry name" value="Sigma3 and sigma4 domains of RNA polymerase sigma factors"/>
    <property type="match status" value="1"/>
</dbReference>
<dbReference type="PANTHER" id="PTHR43133:SF46">
    <property type="entry name" value="RNA POLYMERASE SIGMA-70 FACTOR ECF SUBFAMILY"/>
    <property type="match status" value="1"/>
</dbReference>
<accession>A0A8X8ID47</accession>
<evidence type="ECO:0000256" key="1">
    <source>
        <dbReference type="ARBA" id="ARBA00010641"/>
    </source>
</evidence>
<dbReference type="InterPro" id="IPR039425">
    <property type="entry name" value="RNA_pol_sigma-70-like"/>
</dbReference>
<dbReference type="EMBL" id="FNNO01000008">
    <property type="protein sequence ID" value="SDX05437.1"/>
    <property type="molecule type" value="Genomic_DNA"/>
</dbReference>
<keyword evidence="7" id="KW-1185">Reference proteome</keyword>
<gene>
    <name evidence="6" type="ORF">SAMN05444410_108154</name>
</gene>
<reference evidence="6 7" key="1">
    <citation type="submission" date="2016-10" db="EMBL/GenBank/DDBJ databases">
        <authorList>
            <person name="Varghese N."/>
            <person name="Submissions S."/>
        </authorList>
    </citation>
    <scope>NUCLEOTIDE SEQUENCE [LARGE SCALE GENOMIC DNA]</scope>
    <source>
        <strain evidence="6 7">DSM 25353</strain>
    </source>
</reference>
<dbReference type="CDD" id="cd06171">
    <property type="entry name" value="Sigma70_r4"/>
    <property type="match status" value="1"/>
</dbReference>
<name>A0A8X8ID47_9BACT</name>
<dbReference type="Proteomes" id="UP000198711">
    <property type="component" value="Unassembled WGS sequence"/>
</dbReference>
<dbReference type="Pfam" id="PF08281">
    <property type="entry name" value="Sigma70_r4_2"/>
    <property type="match status" value="1"/>
</dbReference>
<dbReference type="InterPro" id="IPR013324">
    <property type="entry name" value="RNA_pol_sigma_r3/r4-like"/>
</dbReference>
<dbReference type="AlphaFoldDB" id="A0A8X8ID47"/>
<evidence type="ECO:0000313" key="7">
    <source>
        <dbReference type="Proteomes" id="UP000198711"/>
    </source>
</evidence>
<evidence type="ECO:0000313" key="6">
    <source>
        <dbReference type="EMBL" id="SDX05437.1"/>
    </source>
</evidence>
<evidence type="ECO:0000256" key="4">
    <source>
        <dbReference type="ARBA" id="ARBA00023163"/>
    </source>
</evidence>
<dbReference type="NCBIfam" id="TIGR02937">
    <property type="entry name" value="sigma70-ECF"/>
    <property type="match status" value="1"/>
</dbReference>
<dbReference type="SUPFAM" id="SSF88946">
    <property type="entry name" value="Sigma2 domain of RNA polymerase sigma factors"/>
    <property type="match status" value="1"/>
</dbReference>
<keyword evidence="2" id="KW-0805">Transcription regulation</keyword>
<dbReference type="GO" id="GO:0003677">
    <property type="term" value="F:DNA binding"/>
    <property type="evidence" value="ECO:0007669"/>
    <property type="project" value="InterPro"/>
</dbReference>
<dbReference type="InterPro" id="IPR013249">
    <property type="entry name" value="RNA_pol_sigma70_r4_t2"/>
</dbReference>
<dbReference type="Gene3D" id="1.10.1740.10">
    <property type="match status" value="1"/>
</dbReference>
<evidence type="ECO:0000256" key="2">
    <source>
        <dbReference type="ARBA" id="ARBA00023015"/>
    </source>
</evidence>
<feature type="domain" description="RNA polymerase sigma factor 70 region 4 type 2" evidence="5">
    <location>
        <begin position="125"/>
        <end position="173"/>
    </location>
</feature>
<comment type="caution">
    <text evidence="6">The sequence shown here is derived from an EMBL/GenBank/DDBJ whole genome shotgun (WGS) entry which is preliminary data.</text>
</comment>
<dbReference type="InterPro" id="IPR014284">
    <property type="entry name" value="RNA_pol_sigma-70_dom"/>
</dbReference>
<comment type="similarity">
    <text evidence="1">Belongs to the sigma-70 factor family. ECF subfamily.</text>
</comment>
<protein>
    <submittedName>
        <fullName evidence="6">RNA polymerase sigma-70 factor, ECF subfamily</fullName>
    </submittedName>
</protein>
<evidence type="ECO:0000259" key="5">
    <source>
        <dbReference type="Pfam" id="PF08281"/>
    </source>
</evidence>
<proteinExistence type="inferred from homology"/>
<dbReference type="GO" id="GO:0006352">
    <property type="term" value="P:DNA-templated transcription initiation"/>
    <property type="evidence" value="ECO:0007669"/>
    <property type="project" value="InterPro"/>
</dbReference>
<evidence type="ECO:0000256" key="3">
    <source>
        <dbReference type="ARBA" id="ARBA00023082"/>
    </source>
</evidence>
<keyword evidence="4" id="KW-0804">Transcription</keyword>
<dbReference type="InterPro" id="IPR013325">
    <property type="entry name" value="RNA_pol_sigma_r2"/>
</dbReference>
<organism evidence="6 7">
    <name type="scientific">Hydrobacter penzbergensis</name>
    <dbReference type="NCBI Taxonomy" id="1235997"/>
    <lineage>
        <taxon>Bacteria</taxon>
        <taxon>Pseudomonadati</taxon>
        <taxon>Bacteroidota</taxon>
        <taxon>Chitinophagia</taxon>
        <taxon>Chitinophagales</taxon>
        <taxon>Chitinophagaceae</taxon>
        <taxon>Hydrobacter</taxon>
    </lineage>
</organism>
<dbReference type="InterPro" id="IPR036388">
    <property type="entry name" value="WH-like_DNA-bd_sf"/>
</dbReference>
<dbReference type="GO" id="GO:0016987">
    <property type="term" value="F:sigma factor activity"/>
    <property type="evidence" value="ECO:0007669"/>
    <property type="project" value="UniProtKB-KW"/>
</dbReference>
<sequence length="195" mass="22997">MRNSDYISFSDHELLNRMRLDDSQAFTEIYARYSESLFVRAKTILQRSGNTADIVQEAFLSLWQRRKVAQIEHLGNYLHQSVRFLVFQAIKDGKAQQKFFDRVSQASHELLFTDPLLFKELQSLIPEIMHGLPADQQRIFRMHREQQMTYQQIAEELNISIKTVEKKMSLALKSFRIKTNDLMFAMVLLYMVSEP</sequence>